<reference evidence="16 19" key="2">
    <citation type="submission" date="2017-05" db="EMBL/GenBank/DDBJ databases">
        <title>Complete and WGS of Bordetella genogroups.</title>
        <authorList>
            <person name="Spilker T."/>
            <person name="LiPuma J."/>
        </authorList>
    </citation>
    <scope>NUCLEOTIDE SEQUENCE [LARGE SCALE GENOMIC DNA]</scope>
    <source>
        <strain evidence="16 19">AU17610</strain>
    </source>
</reference>
<dbReference type="GO" id="GO:0006572">
    <property type="term" value="P:L-tyrosine catabolic process"/>
    <property type="evidence" value="ECO:0007669"/>
    <property type="project" value="UniProtKB-KW"/>
</dbReference>
<dbReference type="GO" id="GO:1902000">
    <property type="term" value="P:homogentisate catabolic process"/>
    <property type="evidence" value="ECO:0007669"/>
    <property type="project" value="TreeGrafter"/>
</dbReference>
<evidence type="ECO:0000256" key="12">
    <source>
        <dbReference type="PIRSR" id="PIRSR605959-2"/>
    </source>
</evidence>
<dbReference type="EMBL" id="NEVL01000006">
    <property type="protein sequence ID" value="OZI28764.1"/>
    <property type="molecule type" value="Genomic_DNA"/>
</dbReference>
<feature type="binding site" evidence="12">
    <location>
        <position position="254"/>
    </location>
    <ligand>
        <name>substrate</name>
    </ligand>
</feature>
<keyword evidence="18" id="KW-1185">Reference proteome</keyword>
<feature type="binding site" evidence="12">
    <location>
        <position position="258"/>
    </location>
    <ligand>
        <name>substrate</name>
    </ligand>
</feature>
<dbReference type="InterPro" id="IPR011234">
    <property type="entry name" value="Fumarylacetoacetase-like_C"/>
</dbReference>
<dbReference type="Pfam" id="PF09298">
    <property type="entry name" value="FAA_hydrolase_N"/>
    <property type="match status" value="1"/>
</dbReference>
<evidence type="ECO:0000256" key="1">
    <source>
        <dbReference type="ARBA" id="ARBA00001913"/>
    </source>
</evidence>
<dbReference type="Pfam" id="PF01557">
    <property type="entry name" value="FAA_hydrolase"/>
    <property type="match status" value="1"/>
</dbReference>
<evidence type="ECO:0000256" key="4">
    <source>
        <dbReference type="ARBA" id="ARBA00012094"/>
    </source>
</evidence>
<keyword evidence="9" id="KW-0828">Tyrosine catabolism</keyword>
<name>A0A261RUN0_9BORD</name>
<dbReference type="InterPro" id="IPR005959">
    <property type="entry name" value="Fumarylacetoacetase"/>
</dbReference>
<dbReference type="EMBL" id="NEVR01000007">
    <property type="protein sequence ID" value="OZI55822.1"/>
    <property type="molecule type" value="Genomic_DNA"/>
</dbReference>
<evidence type="ECO:0000313" key="18">
    <source>
        <dbReference type="Proteomes" id="UP000216354"/>
    </source>
</evidence>
<feature type="binding site" evidence="13">
    <location>
        <position position="271"/>
    </location>
    <ligand>
        <name>Mg(2+)</name>
        <dbReference type="ChEBI" id="CHEBI:18420"/>
    </ligand>
</feature>
<dbReference type="SUPFAM" id="SSF56529">
    <property type="entry name" value="FAH"/>
    <property type="match status" value="1"/>
</dbReference>
<evidence type="ECO:0000256" key="5">
    <source>
        <dbReference type="ARBA" id="ARBA00022723"/>
    </source>
</evidence>
<evidence type="ECO:0000256" key="8">
    <source>
        <dbReference type="ARBA" id="ARBA00022842"/>
    </source>
</evidence>
<evidence type="ECO:0000256" key="3">
    <source>
        <dbReference type="ARBA" id="ARBA00004782"/>
    </source>
</evidence>
<dbReference type="EC" id="3.7.1.2" evidence="4"/>
<dbReference type="Gene3D" id="2.30.30.230">
    <property type="entry name" value="Fumarylacetoacetase, N-terminal domain"/>
    <property type="match status" value="1"/>
</dbReference>
<keyword evidence="5 13" id="KW-0479">Metal-binding</keyword>
<dbReference type="PANTHER" id="PTHR43069">
    <property type="entry name" value="FUMARYLACETOACETASE"/>
    <property type="match status" value="1"/>
</dbReference>
<protein>
    <recommendedName>
        <fullName evidence="4">fumarylacetoacetase</fullName>
        <ecNumber evidence="4">3.7.1.2</ecNumber>
    </recommendedName>
</protein>
<dbReference type="Gene3D" id="3.90.850.10">
    <property type="entry name" value="Fumarylacetoacetase-like, C-terminal domain"/>
    <property type="match status" value="1"/>
</dbReference>
<feature type="domain" description="Fumarylacetoacetase N-terminal" evidence="15">
    <location>
        <begin position="29"/>
        <end position="133"/>
    </location>
</feature>
<comment type="caution">
    <text evidence="16">The sequence shown here is derived from an EMBL/GenBank/DDBJ whole genome shotgun (WGS) entry which is preliminary data.</text>
</comment>
<dbReference type="GO" id="GO:0046872">
    <property type="term" value="F:metal ion binding"/>
    <property type="evidence" value="ECO:0007669"/>
    <property type="project" value="UniProtKB-KW"/>
</dbReference>
<feature type="binding site" evidence="12">
    <location>
        <position position="143"/>
    </location>
    <ligand>
        <name>substrate</name>
    </ligand>
</feature>
<dbReference type="RefSeq" id="WP_094828690.1">
    <property type="nucleotide sequence ID" value="NZ_NEVL01000006.1"/>
</dbReference>
<feature type="binding site" evidence="13">
    <location>
        <position position="215"/>
    </location>
    <ligand>
        <name>Ca(2+)</name>
        <dbReference type="ChEBI" id="CHEBI:29108"/>
    </ligand>
</feature>
<keyword evidence="8 13" id="KW-0460">Magnesium</keyword>
<accession>A0A261RUN0</accession>
<feature type="binding site" evidence="13">
    <location>
        <position position="267"/>
    </location>
    <ligand>
        <name>Mg(2+)</name>
        <dbReference type="ChEBI" id="CHEBI:18420"/>
    </ligand>
</feature>
<evidence type="ECO:0000313" key="19">
    <source>
        <dbReference type="Proteomes" id="UP000217005"/>
    </source>
</evidence>
<feature type="binding site" evidence="13">
    <location>
        <position position="247"/>
    </location>
    <ligand>
        <name>Mg(2+)</name>
        <dbReference type="ChEBI" id="CHEBI:18420"/>
    </ligand>
</feature>
<comment type="cofactor">
    <cofactor evidence="2 13">
        <name>Mg(2+)</name>
        <dbReference type="ChEBI" id="CHEBI:18420"/>
    </cofactor>
</comment>
<evidence type="ECO:0000313" key="16">
    <source>
        <dbReference type="EMBL" id="OZI28764.1"/>
    </source>
</evidence>
<evidence type="ECO:0000256" key="13">
    <source>
        <dbReference type="PIRSR" id="PIRSR605959-3"/>
    </source>
</evidence>
<reference evidence="17 18" key="1">
    <citation type="submission" date="2017-05" db="EMBL/GenBank/DDBJ databases">
        <title>Complete and WGS of Bordetella genogroups.</title>
        <authorList>
            <person name="Spilker T."/>
            <person name="Lipuma J."/>
        </authorList>
    </citation>
    <scope>NUCLEOTIDE SEQUENCE [LARGE SCALE GENOMIC DNA]</scope>
    <source>
        <strain evidence="17 18">AU9795</strain>
    </source>
</reference>
<dbReference type="NCBIfam" id="TIGR01266">
    <property type="entry name" value="fum_ac_acetase"/>
    <property type="match status" value="1"/>
</dbReference>
<evidence type="ECO:0000256" key="7">
    <source>
        <dbReference type="ARBA" id="ARBA00022837"/>
    </source>
</evidence>
<proteinExistence type="predicted"/>
<evidence type="ECO:0000259" key="15">
    <source>
        <dbReference type="Pfam" id="PF09298"/>
    </source>
</evidence>
<gene>
    <name evidence="16" type="primary">fahA</name>
    <name evidence="17" type="ORF">CAL27_24585</name>
    <name evidence="16" type="ORF">CEG14_22740</name>
</gene>
<evidence type="ECO:0000256" key="6">
    <source>
        <dbReference type="ARBA" id="ARBA00022801"/>
    </source>
</evidence>
<keyword evidence="6" id="KW-0378">Hydrolase</keyword>
<dbReference type="AlphaFoldDB" id="A0A261RUN0"/>
<evidence type="ECO:0000256" key="2">
    <source>
        <dbReference type="ARBA" id="ARBA00001946"/>
    </source>
</evidence>
<dbReference type="OrthoDB" id="3766879at2"/>
<evidence type="ECO:0000256" key="11">
    <source>
        <dbReference type="PIRSR" id="PIRSR605959-1"/>
    </source>
</evidence>
<feature type="binding site" evidence="12">
    <location>
        <position position="373"/>
    </location>
    <ligand>
        <name>substrate</name>
    </ligand>
</feature>
<dbReference type="UniPathway" id="UPA00139">
    <property type="reaction ID" value="UER00341"/>
</dbReference>
<feature type="binding site" evidence="13">
    <location>
        <position position="247"/>
    </location>
    <ligand>
        <name>Ca(2+)</name>
        <dbReference type="ChEBI" id="CHEBI:29108"/>
    </ligand>
</feature>
<dbReference type="GO" id="GO:0006559">
    <property type="term" value="P:L-phenylalanine catabolic process"/>
    <property type="evidence" value="ECO:0007669"/>
    <property type="project" value="UniProtKB-UniPathway"/>
</dbReference>
<dbReference type="Proteomes" id="UP000217005">
    <property type="component" value="Unassembled WGS sequence"/>
</dbReference>
<feature type="binding site" evidence="12">
    <location>
        <position position="157"/>
    </location>
    <ligand>
        <name>substrate</name>
    </ligand>
</feature>
<dbReference type="InterPro" id="IPR015377">
    <property type="entry name" value="Fumarylacetoacetase_N"/>
</dbReference>
<dbReference type="PANTHER" id="PTHR43069:SF2">
    <property type="entry name" value="FUMARYLACETOACETASE"/>
    <property type="match status" value="1"/>
</dbReference>
<dbReference type="InterPro" id="IPR036462">
    <property type="entry name" value="Fumarylacetoacetase_N_sf"/>
</dbReference>
<evidence type="ECO:0000256" key="9">
    <source>
        <dbReference type="ARBA" id="ARBA00022878"/>
    </source>
</evidence>
<dbReference type="SUPFAM" id="SSF63433">
    <property type="entry name" value="Fumarylacetoacetate hydrolase, FAH, N-terminal domain"/>
    <property type="match status" value="1"/>
</dbReference>
<comment type="pathway">
    <text evidence="3">Amino-acid degradation; L-phenylalanine degradation; acetoacetate and fumarate from L-phenylalanine: step 6/6.</text>
</comment>
<feature type="binding site" evidence="13">
    <location>
        <position position="213"/>
    </location>
    <ligand>
        <name>Ca(2+)</name>
        <dbReference type="ChEBI" id="CHEBI:29108"/>
    </ligand>
</feature>
<evidence type="ECO:0000313" key="17">
    <source>
        <dbReference type="EMBL" id="OZI55822.1"/>
    </source>
</evidence>
<dbReference type="Proteomes" id="UP000216354">
    <property type="component" value="Unassembled WGS sequence"/>
</dbReference>
<feature type="domain" description="Fumarylacetoacetase-like C-terminal" evidence="14">
    <location>
        <begin position="145"/>
        <end position="435"/>
    </location>
</feature>
<organism evidence="16 19">
    <name type="scientific">Bordetella genomosp. 1</name>
    <dbReference type="NCBI Taxonomy" id="1395607"/>
    <lineage>
        <taxon>Bacteria</taxon>
        <taxon>Pseudomonadati</taxon>
        <taxon>Pseudomonadota</taxon>
        <taxon>Betaproteobacteria</taxon>
        <taxon>Burkholderiales</taxon>
        <taxon>Alcaligenaceae</taxon>
        <taxon>Bordetella</taxon>
    </lineage>
</organism>
<feature type="binding site" evidence="13">
    <location>
        <position position="141"/>
    </location>
    <ligand>
        <name>Ca(2+)</name>
        <dbReference type="ChEBI" id="CHEBI:29108"/>
    </ligand>
</feature>
<feature type="active site" description="Proton acceptor" evidence="11">
    <location>
        <position position="148"/>
    </location>
</feature>
<dbReference type="GO" id="GO:0004334">
    <property type="term" value="F:fumarylacetoacetase activity"/>
    <property type="evidence" value="ECO:0007669"/>
    <property type="project" value="UniProtKB-EC"/>
</dbReference>
<keyword evidence="10" id="KW-0585">Phenylalanine catabolism</keyword>
<keyword evidence="7 13" id="KW-0106">Calcium</keyword>
<comment type="cofactor">
    <cofactor evidence="1 13">
        <name>Ca(2+)</name>
        <dbReference type="ChEBI" id="CHEBI:29108"/>
    </cofactor>
</comment>
<evidence type="ECO:0000256" key="10">
    <source>
        <dbReference type="ARBA" id="ARBA00023232"/>
    </source>
</evidence>
<evidence type="ECO:0000259" key="14">
    <source>
        <dbReference type="Pfam" id="PF01557"/>
    </source>
</evidence>
<sequence>MTQLNETHDPALTSWVASANAPANGFPLQNLPFAAFRRKGSQEAFRVGVAIGDAIVDLAALADAKPGAPFEGAAQQALQAGRETRVNALMALGQPAWSALRLALSRALRTGSPLQGLIAPLLVPQAEAEFATPAQIGDYTDFYISVHHATAIGKQFRPDNPLLPNYKWVPIGYHGRASSIGVDQQFARPVGQQRPAAEGEAPQFGPCKRLDYELELGVFIGAGNALGERVTLDQAESHVFGLCILNDWSARDIQAWEYQPLGPFLSKNFASTISPWIVTLEALAPFRVAYTRDAADPQPLPYLSSAANSAEGAFDVRMEVLLTTEQSRAQQQAPAKLSASNFRDAYWNVAQLVAHHTVNGCNLQPGDMLGTGTLSGPKPDEAGSLIELTQGGKTELKLPWGESRLFLQDGDQVLIRAHCEKPGYPRIAFGQCAGTVLPARV</sequence>
<dbReference type="InterPro" id="IPR036663">
    <property type="entry name" value="Fumarylacetoacetase_C_sf"/>
</dbReference>